<protein>
    <submittedName>
        <fullName evidence="1">Uncharacterized protein</fullName>
    </submittedName>
</protein>
<dbReference type="AlphaFoldDB" id="A0A4Z2IBL4"/>
<comment type="caution">
    <text evidence="1">The sequence shown here is derived from an EMBL/GenBank/DDBJ whole genome shotgun (WGS) entry which is preliminary data.</text>
</comment>
<evidence type="ECO:0000313" key="2">
    <source>
        <dbReference type="Proteomes" id="UP000314294"/>
    </source>
</evidence>
<sequence length="119" mass="13024">MACPRLLRSHAEAGRDRRSLACRRSVSRYGLRLNIIKETNEMASALGQLPLIKSPERIGAVPTRRRVINGRAARKTDAISLPASCSSISEADVARGGRRVVNAVGWKDLTAGIDYPGWR</sequence>
<keyword evidence="2" id="KW-1185">Reference proteome</keyword>
<accession>A0A4Z2IBL4</accession>
<name>A0A4Z2IBL4_9TELE</name>
<proteinExistence type="predicted"/>
<dbReference type="EMBL" id="SRLO01000111">
    <property type="protein sequence ID" value="TNN74734.1"/>
    <property type="molecule type" value="Genomic_DNA"/>
</dbReference>
<gene>
    <name evidence="1" type="ORF">EYF80_015052</name>
</gene>
<organism evidence="1 2">
    <name type="scientific">Liparis tanakae</name>
    <name type="common">Tanaka's snailfish</name>
    <dbReference type="NCBI Taxonomy" id="230148"/>
    <lineage>
        <taxon>Eukaryota</taxon>
        <taxon>Metazoa</taxon>
        <taxon>Chordata</taxon>
        <taxon>Craniata</taxon>
        <taxon>Vertebrata</taxon>
        <taxon>Euteleostomi</taxon>
        <taxon>Actinopterygii</taxon>
        <taxon>Neopterygii</taxon>
        <taxon>Teleostei</taxon>
        <taxon>Neoteleostei</taxon>
        <taxon>Acanthomorphata</taxon>
        <taxon>Eupercaria</taxon>
        <taxon>Perciformes</taxon>
        <taxon>Cottioidei</taxon>
        <taxon>Cottales</taxon>
        <taxon>Liparidae</taxon>
        <taxon>Liparis</taxon>
    </lineage>
</organism>
<evidence type="ECO:0000313" key="1">
    <source>
        <dbReference type="EMBL" id="TNN74734.1"/>
    </source>
</evidence>
<dbReference type="Proteomes" id="UP000314294">
    <property type="component" value="Unassembled WGS sequence"/>
</dbReference>
<reference evidence="1 2" key="1">
    <citation type="submission" date="2019-03" db="EMBL/GenBank/DDBJ databases">
        <title>First draft genome of Liparis tanakae, snailfish: a comprehensive survey of snailfish specific genes.</title>
        <authorList>
            <person name="Kim W."/>
            <person name="Song I."/>
            <person name="Jeong J.-H."/>
            <person name="Kim D."/>
            <person name="Kim S."/>
            <person name="Ryu S."/>
            <person name="Song J.Y."/>
            <person name="Lee S.K."/>
        </authorList>
    </citation>
    <scope>NUCLEOTIDE SEQUENCE [LARGE SCALE GENOMIC DNA]</scope>
    <source>
        <tissue evidence="1">Muscle</tissue>
    </source>
</reference>